<keyword evidence="3" id="KW-1185">Reference proteome</keyword>
<dbReference type="Pfam" id="PF00814">
    <property type="entry name" value="TsaD"/>
    <property type="match status" value="1"/>
</dbReference>
<organism evidence="2 3">
    <name type="scientific">Sulfobacillus thermosulfidooxidans (strain DSM 9293 / VKM B-1269 / AT-1)</name>
    <dbReference type="NCBI Taxonomy" id="929705"/>
    <lineage>
        <taxon>Bacteria</taxon>
        <taxon>Bacillati</taxon>
        <taxon>Bacillota</taxon>
        <taxon>Clostridia</taxon>
        <taxon>Eubacteriales</taxon>
        <taxon>Clostridiales Family XVII. Incertae Sedis</taxon>
        <taxon>Sulfobacillus</taxon>
    </lineage>
</organism>
<dbReference type="InterPro" id="IPR043129">
    <property type="entry name" value="ATPase_NBD"/>
</dbReference>
<dbReference type="RefSeq" id="WP_020373949.1">
    <property type="nucleotide sequence ID" value="NZ_FWWY01000001.1"/>
</dbReference>
<protein>
    <submittedName>
        <fullName evidence="2">tRNA threonylcarbamoyladenosine biosynthesis protein TsaB</fullName>
    </submittedName>
</protein>
<gene>
    <name evidence="2" type="ORF">SAMN00768000_2252</name>
</gene>
<feature type="domain" description="Gcp-like" evidence="1">
    <location>
        <begin position="52"/>
        <end position="104"/>
    </location>
</feature>
<evidence type="ECO:0000313" key="2">
    <source>
        <dbReference type="EMBL" id="SMC05441.1"/>
    </source>
</evidence>
<dbReference type="OrthoDB" id="9784166at2"/>
<dbReference type="AlphaFoldDB" id="A0A1W1WGL2"/>
<dbReference type="InterPro" id="IPR022496">
    <property type="entry name" value="T6A_TsaB"/>
</dbReference>
<dbReference type="Proteomes" id="UP000192660">
    <property type="component" value="Unassembled WGS sequence"/>
</dbReference>
<reference evidence="3" key="1">
    <citation type="submission" date="2017-04" db="EMBL/GenBank/DDBJ databases">
        <authorList>
            <person name="Varghese N."/>
            <person name="Submissions S."/>
        </authorList>
    </citation>
    <scope>NUCLEOTIDE SEQUENCE [LARGE SCALE GENOMIC DNA]</scope>
    <source>
        <strain evidence="3">DSM 9293</strain>
    </source>
</reference>
<sequence>MRVLGFDASGQTLSVGYIEGDAVLADLYWQRPKTAGSHLVAWIEMIVKEFGRPDGISVGIGPGSFTGVRIALSAAKALAYAWNVPVVGISSLQAWAYSIKGYQGKVFVSSEKRGPAFYAGLYFLGHNPFPEVIIPDWAVNQCLPDLFPLSEPVAIVGPVAADRSYSYQVSSHPISLQCPILGSRVAFLGQSRLQLGQVDDPMTLAPLYIRPPAISTPRGRIEPEGKGRQ</sequence>
<evidence type="ECO:0000259" key="1">
    <source>
        <dbReference type="Pfam" id="PF00814"/>
    </source>
</evidence>
<dbReference type="GO" id="GO:0002949">
    <property type="term" value="P:tRNA threonylcarbamoyladenosine modification"/>
    <property type="evidence" value="ECO:0007669"/>
    <property type="project" value="InterPro"/>
</dbReference>
<proteinExistence type="predicted"/>
<dbReference type="NCBIfam" id="TIGR03725">
    <property type="entry name" value="T6A_YeaZ"/>
    <property type="match status" value="1"/>
</dbReference>
<dbReference type="STRING" id="28034.BFX07_08970"/>
<evidence type="ECO:0000313" key="3">
    <source>
        <dbReference type="Proteomes" id="UP000192660"/>
    </source>
</evidence>
<accession>A0A1W1WGL2</accession>
<dbReference type="InterPro" id="IPR000905">
    <property type="entry name" value="Gcp-like_dom"/>
</dbReference>
<dbReference type="EMBL" id="FWWY01000001">
    <property type="protein sequence ID" value="SMC05441.1"/>
    <property type="molecule type" value="Genomic_DNA"/>
</dbReference>
<name>A0A1W1WGL2_SULTA</name>
<dbReference type="SUPFAM" id="SSF53067">
    <property type="entry name" value="Actin-like ATPase domain"/>
    <property type="match status" value="1"/>
</dbReference>
<dbReference type="Gene3D" id="3.30.420.40">
    <property type="match status" value="1"/>
</dbReference>